<feature type="region of interest" description="Disordered" evidence="1">
    <location>
        <begin position="2029"/>
        <end position="2070"/>
    </location>
</feature>
<feature type="region of interest" description="Disordered" evidence="1">
    <location>
        <begin position="172"/>
        <end position="215"/>
    </location>
</feature>
<dbReference type="Proteomes" id="UP001176517">
    <property type="component" value="Unassembled WGS sequence"/>
</dbReference>
<evidence type="ECO:0000313" key="2">
    <source>
        <dbReference type="EMBL" id="KAK0550364.1"/>
    </source>
</evidence>
<feature type="region of interest" description="Disordered" evidence="1">
    <location>
        <begin position="1"/>
        <end position="133"/>
    </location>
</feature>
<feature type="compositionally biased region" description="Polar residues" evidence="1">
    <location>
        <begin position="1651"/>
        <end position="1699"/>
    </location>
</feature>
<evidence type="ECO:0000256" key="1">
    <source>
        <dbReference type="SAM" id="MobiDB-lite"/>
    </source>
</evidence>
<feature type="compositionally biased region" description="Polar residues" evidence="1">
    <location>
        <begin position="1742"/>
        <end position="1759"/>
    </location>
</feature>
<protein>
    <submittedName>
        <fullName evidence="2">Uncharacterized protein</fullName>
    </submittedName>
</protein>
<feature type="compositionally biased region" description="Low complexity" evidence="1">
    <location>
        <begin position="673"/>
        <end position="690"/>
    </location>
</feature>
<gene>
    <name evidence="2" type="ORF">OC846_003699</name>
</gene>
<feature type="compositionally biased region" description="Polar residues" evidence="1">
    <location>
        <begin position="2035"/>
        <end position="2062"/>
    </location>
</feature>
<feature type="compositionally biased region" description="Low complexity" evidence="1">
    <location>
        <begin position="74"/>
        <end position="95"/>
    </location>
</feature>
<feature type="region of interest" description="Disordered" evidence="1">
    <location>
        <begin position="816"/>
        <end position="903"/>
    </location>
</feature>
<feature type="region of interest" description="Disordered" evidence="1">
    <location>
        <begin position="1434"/>
        <end position="1831"/>
    </location>
</feature>
<feature type="region of interest" description="Disordered" evidence="1">
    <location>
        <begin position="1898"/>
        <end position="2002"/>
    </location>
</feature>
<feature type="compositionally biased region" description="Basic residues" evidence="1">
    <location>
        <begin position="1785"/>
        <end position="1797"/>
    </location>
</feature>
<feature type="compositionally biased region" description="Basic and acidic residues" evidence="1">
    <location>
        <begin position="1769"/>
        <end position="1781"/>
    </location>
</feature>
<feature type="region of interest" description="Disordered" evidence="1">
    <location>
        <begin position="1849"/>
        <end position="1875"/>
    </location>
</feature>
<feature type="compositionally biased region" description="Low complexity" evidence="1">
    <location>
        <begin position="1123"/>
        <end position="1142"/>
    </location>
</feature>
<feature type="region of interest" description="Disordered" evidence="1">
    <location>
        <begin position="468"/>
        <end position="526"/>
    </location>
</feature>
<feature type="compositionally biased region" description="Polar residues" evidence="1">
    <location>
        <begin position="828"/>
        <end position="840"/>
    </location>
</feature>
<accession>A0AAN6GRK9</accession>
<proteinExistence type="predicted"/>
<feature type="region of interest" description="Disordered" evidence="1">
    <location>
        <begin position="639"/>
        <end position="695"/>
    </location>
</feature>
<feature type="region of interest" description="Disordered" evidence="1">
    <location>
        <begin position="922"/>
        <end position="947"/>
    </location>
</feature>
<keyword evidence="3" id="KW-1185">Reference proteome</keyword>
<feature type="compositionally biased region" description="Polar residues" evidence="1">
    <location>
        <begin position="1"/>
        <end position="10"/>
    </location>
</feature>
<feature type="compositionally biased region" description="Low complexity" evidence="1">
    <location>
        <begin position="107"/>
        <end position="123"/>
    </location>
</feature>
<sequence length="2070" mass="215017">MASTAQSSSPAMLDQGPDALEQLAPLRVDDTSTDPAGLDSSQLRTPIGSSGPPNGPHHQHSRSQPYLSSADIYAASQLAGSSAGASGSRGSALGSTISDRSRRPQVASKSLAHSSSSSLEFLAGQDDIRVPGQPYNFGISTPTTMSTNTKRASVLSFQTALSGSIANYLSADDSGSGSAKSSPQHRTKPLPASEYGTGDRRSRNSSGDSPYRALRSDAGLSNRNYALTGGNELDFASAGDGYLPASDTITTIKNPDPFTHSGPATIQTEESLQSAIPDFPPPVGVSPADVYAQSPHVNDDDGVDDSVDPAFTDDQTTHTRATALQDTSGTVRRPKAHRSQPSLASYANAITPKAETPGNRFDQMAAEQLNRATAGILPPSAPVSDFRARPLANIESSTDSINAPQQPPVAAALLPGKTQFTSPDLASSHRAIKSSDSTESPAREASPPPDGEVEARAEWERAQMLRSKMVSPTMGSSPLGGGTGTTSNTMTSRDRDSLRDSFRESLMMNGTSSPSSTTSPRGSRGKLNLRPLHLVTAAAAGTSAVDAFNSPPSGNAAGANNTTPGSPPLGPKDVGSAGSTANRRSSGLWSGPGSPPFNGMRTVGNRSSVQSNSALFYIDSSGNTVNAAGDITSYRNTNRNSFQQQQQQQQAGRRGSAQLQSPIMTSPAAMYASSPSLGSGPGISSPGQLSRAGTSPALTTVQQLQAQLLHSSSQPASGAATPLLAAGMFGSTSGAASAGSPTAAGALSAHATAQQHSTVSPEQIQKMAAEAQLASLPSVLAPQQEQQEQTRAGPDDGVDAAQAELVKQQVKTFDLNQPPSATLPETPAGQQNVTSRSRSATLGAKSAPTSPPLDRPMAASVAGAGQKQQVTSEVLPGQPQSSHVNVTTQQLQKQQQREQRRSASGLLALAAENGAAVPGINGGPYPVFPSPAGQQQQGGAAGANGSARTTMMGTDKMAASSAALQAAIEQVQFLQNQAVAGVGTRPPAEIAAMAAQAQALANQQARMNSIRTGIPREAKAFPGVQPQPSLVPPFELQHRPDGLPSAMIGPDGVRRSLNDPEVCLECMMRDEDMIDVHVNATAFWERESDAQFEEGCRLEHEDEDRRKSGAMTPSGPRAVDGSVDGNTTAGAGADGATVDGTAPPTTAGGHDGASVQTASTKVESGFGVTHVVGQTGISISPRDAMGMVRIGGSRMRVKRIAKGDPLTAERLKLHTQMNPPASSHRWRALQNFLATQAKYIAMEQRARYEAAAAAEREAVASGQPVPNVQNVQYDNKIIRGATTTDAKARQTNGIYLEEAKLDPTEQEQKARDIAKAQDLRKRNSQRASVMYDPEFAPRLNQQLPPVPVDAVAASPASMQISAQRRVSVPSLVEPTPAAGGETPNMGLPQSTQFNTPVDANLSPIGGVRHPALAATGAGAASLYSNGEDRLAHAALSPGSPLGPPTPNAQVLGSPMSIGRAGYGFPDNAGGASSPPTIVRTEPDGQRPSSLGAEDSLNKGRGKGIKKLLSKVAGGSGADGESARSGSLDADENAAEQSGKGLSVSQKRSASALGFSSPVETAHLPEDDSLAKQPIVEVPMPPGGYYNDPSLAASQTSLDIGPFQNPVPPPRIESKTIAQAKRAVTRPESVPGLDAEDAFIADLASRPARPARNSNNVPPSASGQRGSSEMASPSTGNMGSPTMNGNSTFGSRMSAQSLGSATLEAARKSVSSLRGSLTSNTQQNQQQFASTTPSMASLREAADSSTASGRTTSFGATPTPSRSRNSGGSKRRESQDWLKPSEQRSTPRKRSFFFRRSKLPAAKEDEDDSFAPRNMPARPMTSMGLHGEGSGLGRAREVKAASRFQRILGGLFGGGSKKKRQSVASGAAGSADFDPFNRAGASSRASGFLKSGGLSLPRILRSRNSNSNMDKPLSLEKGIGNNDPIPNLSGFSGARDERGLPLRAQSAMGRLPSQKFVGNSPSFSRPTWASPRSFDEDDEDAADAEMRRDPLASKRKGLGGSQNRMGNVLVQDLLKSPVQTQFGASTSSIATTSFSQYPPGTQTPRLPVRQSSRGSNMKANINMSLPGVHEI</sequence>
<reference evidence="2" key="1">
    <citation type="journal article" date="2023" name="PhytoFront">
        <title>Draft Genome Resources of Seven Strains of Tilletia horrida, Causal Agent of Kernel Smut of Rice.</title>
        <authorList>
            <person name="Khanal S."/>
            <person name="Antony Babu S."/>
            <person name="Zhou X.G."/>
        </authorList>
    </citation>
    <scope>NUCLEOTIDE SEQUENCE</scope>
    <source>
        <strain evidence="2">TX6</strain>
    </source>
</reference>
<feature type="region of interest" description="Disordered" evidence="1">
    <location>
        <begin position="549"/>
        <end position="605"/>
    </location>
</feature>
<feature type="compositionally biased region" description="Polar residues" evidence="1">
    <location>
        <begin position="550"/>
        <end position="564"/>
    </location>
</feature>
<feature type="compositionally biased region" description="Basic and acidic residues" evidence="1">
    <location>
        <begin position="492"/>
        <end position="503"/>
    </location>
</feature>
<evidence type="ECO:0000313" key="3">
    <source>
        <dbReference type="Proteomes" id="UP001176517"/>
    </source>
</evidence>
<feature type="compositionally biased region" description="Low complexity" evidence="1">
    <location>
        <begin position="510"/>
        <end position="522"/>
    </location>
</feature>
<dbReference type="EMBL" id="JAPDMZ010000094">
    <property type="protein sequence ID" value="KAK0550364.1"/>
    <property type="molecule type" value="Genomic_DNA"/>
</dbReference>
<comment type="caution">
    <text evidence="2">The sequence shown here is derived from an EMBL/GenBank/DDBJ whole genome shotgun (WGS) entry which is preliminary data.</text>
</comment>
<organism evidence="2 3">
    <name type="scientific">Tilletia horrida</name>
    <dbReference type="NCBI Taxonomy" id="155126"/>
    <lineage>
        <taxon>Eukaryota</taxon>
        <taxon>Fungi</taxon>
        <taxon>Dikarya</taxon>
        <taxon>Basidiomycota</taxon>
        <taxon>Ustilaginomycotina</taxon>
        <taxon>Exobasidiomycetes</taxon>
        <taxon>Tilletiales</taxon>
        <taxon>Tilletiaceae</taxon>
        <taxon>Tilletia</taxon>
    </lineage>
</organism>
<feature type="compositionally biased region" description="Polar residues" evidence="1">
    <location>
        <begin position="866"/>
        <end position="888"/>
    </location>
</feature>
<feature type="compositionally biased region" description="Basic and acidic residues" evidence="1">
    <location>
        <begin position="1094"/>
        <end position="1107"/>
    </location>
</feature>
<feature type="compositionally biased region" description="Polar residues" evidence="1">
    <location>
        <begin position="39"/>
        <end position="52"/>
    </location>
</feature>
<feature type="region of interest" description="Disordered" evidence="1">
    <location>
        <begin position="420"/>
        <end position="454"/>
    </location>
</feature>
<feature type="compositionally biased region" description="Polar residues" evidence="1">
    <location>
        <begin position="1955"/>
        <end position="1966"/>
    </location>
</feature>
<feature type="region of interest" description="Disordered" evidence="1">
    <location>
        <begin position="1094"/>
        <end position="1153"/>
    </location>
</feature>
<feature type="compositionally biased region" description="Low complexity" evidence="1">
    <location>
        <begin position="172"/>
        <end position="182"/>
    </location>
</feature>
<feature type="compositionally biased region" description="Low complexity" evidence="1">
    <location>
        <begin position="1717"/>
        <end position="1731"/>
    </location>
</feature>
<name>A0AAN6GRK9_9BASI</name>
<feature type="compositionally biased region" description="Basic residues" evidence="1">
    <location>
        <begin position="1499"/>
        <end position="1508"/>
    </location>
</feature>